<protein>
    <submittedName>
        <fullName evidence="2">Uncharacterized protein</fullName>
    </submittedName>
</protein>
<sequence length="68" mass="7060">MARAVASSVQRAGPWGVAFKKQIVPEPAAASPHEETEGGRVFLASRSRATRPPPIVHGEGRGSRQGGG</sequence>
<dbReference type="HOGENOM" id="CLU_2797961_0_0_1"/>
<dbReference type="AlphaFoldDB" id="A0A0D3GBI7"/>
<dbReference type="PaxDb" id="65489-OBART05G27790.1"/>
<reference evidence="2" key="1">
    <citation type="journal article" date="2009" name="Rice">
        <title>De Novo Next Generation Sequencing of Plant Genomes.</title>
        <authorList>
            <person name="Rounsley S."/>
            <person name="Marri P.R."/>
            <person name="Yu Y."/>
            <person name="He R."/>
            <person name="Sisneros N."/>
            <person name="Goicoechea J.L."/>
            <person name="Lee S.J."/>
            <person name="Angelova A."/>
            <person name="Kudrna D."/>
            <person name="Luo M."/>
            <person name="Affourtit J."/>
            <person name="Desany B."/>
            <person name="Knight J."/>
            <person name="Niazi F."/>
            <person name="Egholm M."/>
            <person name="Wing R.A."/>
        </authorList>
    </citation>
    <scope>NUCLEOTIDE SEQUENCE [LARGE SCALE GENOMIC DNA]</scope>
    <source>
        <strain evidence="2">cv. IRGC 105608</strain>
    </source>
</reference>
<evidence type="ECO:0000256" key="1">
    <source>
        <dbReference type="SAM" id="MobiDB-lite"/>
    </source>
</evidence>
<evidence type="ECO:0000313" key="2">
    <source>
        <dbReference type="EnsemblPlants" id="OBART05G27790.1"/>
    </source>
</evidence>
<organism evidence="2">
    <name type="scientific">Oryza barthii</name>
    <dbReference type="NCBI Taxonomy" id="65489"/>
    <lineage>
        <taxon>Eukaryota</taxon>
        <taxon>Viridiplantae</taxon>
        <taxon>Streptophyta</taxon>
        <taxon>Embryophyta</taxon>
        <taxon>Tracheophyta</taxon>
        <taxon>Spermatophyta</taxon>
        <taxon>Magnoliopsida</taxon>
        <taxon>Liliopsida</taxon>
        <taxon>Poales</taxon>
        <taxon>Poaceae</taxon>
        <taxon>BOP clade</taxon>
        <taxon>Oryzoideae</taxon>
        <taxon>Oryzeae</taxon>
        <taxon>Oryzinae</taxon>
        <taxon>Oryza</taxon>
    </lineage>
</organism>
<dbReference type="Gramene" id="OBART05G27790.1">
    <property type="protein sequence ID" value="OBART05G27790.1"/>
    <property type="gene ID" value="OBART05G27790"/>
</dbReference>
<dbReference type="Proteomes" id="UP000026960">
    <property type="component" value="Chromosome 5"/>
</dbReference>
<reference evidence="2" key="2">
    <citation type="submission" date="2015-03" db="UniProtKB">
        <authorList>
            <consortium name="EnsemblPlants"/>
        </authorList>
    </citation>
    <scope>IDENTIFICATION</scope>
</reference>
<name>A0A0D3GBI7_9ORYZ</name>
<accession>A0A0D3GBI7</accession>
<proteinExistence type="predicted"/>
<feature type="region of interest" description="Disordered" evidence="1">
    <location>
        <begin position="27"/>
        <end position="68"/>
    </location>
</feature>
<evidence type="ECO:0000313" key="3">
    <source>
        <dbReference type="Proteomes" id="UP000026960"/>
    </source>
</evidence>
<dbReference type="EnsemblPlants" id="OBART05G27790.1">
    <property type="protein sequence ID" value="OBART05G27790.1"/>
    <property type="gene ID" value="OBART05G27790"/>
</dbReference>
<keyword evidence="3" id="KW-1185">Reference proteome</keyword>